<dbReference type="InterPro" id="IPR002172">
    <property type="entry name" value="LDrepeatLR_classA_rpt"/>
</dbReference>
<dbReference type="PROSITE" id="PS51450">
    <property type="entry name" value="LRR"/>
    <property type="match status" value="1"/>
</dbReference>
<evidence type="ECO:0000256" key="7">
    <source>
        <dbReference type="ARBA" id="ARBA00022989"/>
    </source>
</evidence>
<feature type="disulfide bond" evidence="13">
    <location>
        <begin position="328"/>
        <end position="346"/>
    </location>
</feature>
<comment type="similarity">
    <text evidence="2">Belongs to the G-protein coupled receptor 1 family.</text>
</comment>
<feature type="non-terminal residue" evidence="18">
    <location>
        <position position="1"/>
    </location>
</feature>
<name>A0A979FN95_HYAAZ</name>
<keyword evidence="9 15" id="KW-0472">Membrane</keyword>
<dbReference type="RefSeq" id="XP_047738520.1">
    <property type="nucleotide sequence ID" value="XM_047882564.1"/>
</dbReference>
<organism evidence="17 18">
    <name type="scientific">Hyalella azteca</name>
    <name type="common">Amphipod</name>
    <dbReference type="NCBI Taxonomy" id="294128"/>
    <lineage>
        <taxon>Eukaryota</taxon>
        <taxon>Metazoa</taxon>
        <taxon>Ecdysozoa</taxon>
        <taxon>Arthropoda</taxon>
        <taxon>Crustacea</taxon>
        <taxon>Multicrustacea</taxon>
        <taxon>Malacostraca</taxon>
        <taxon>Eumalacostraca</taxon>
        <taxon>Peracarida</taxon>
        <taxon>Amphipoda</taxon>
        <taxon>Senticaudata</taxon>
        <taxon>Talitrida</taxon>
        <taxon>Talitroidea</taxon>
        <taxon>Hyalellidae</taxon>
        <taxon>Hyalella</taxon>
    </lineage>
</organism>
<feature type="transmembrane region" description="Helical" evidence="15">
    <location>
        <begin position="821"/>
        <end position="846"/>
    </location>
</feature>
<evidence type="ECO:0000256" key="6">
    <source>
        <dbReference type="ARBA" id="ARBA00022737"/>
    </source>
</evidence>
<feature type="region of interest" description="Disordered" evidence="14">
    <location>
        <begin position="1033"/>
        <end position="1068"/>
    </location>
</feature>
<dbReference type="GO" id="GO:0009755">
    <property type="term" value="P:hormone-mediated signaling pathway"/>
    <property type="evidence" value="ECO:0007669"/>
    <property type="project" value="TreeGrafter"/>
</dbReference>
<dbReference type="Gene3D" id="1.20.1070.10">
    <property type="entry name" value="Rhodopsin 7-helix transmembrane proteins"/>
    <property type="match status" value="1"/>
</dbReference>
<proteinExistence type="inferred from homology"/>
<feature type="domain" description="G-protein coupled receptors family 1 profile" evidence="16">
    <location>
        <begin position="598"/>
        <end position="871"/>
    </location>
</feature>
<dbReference type="AlphaFoldDB" id="A0A979FN95"/>
<evidence type="ECO:0000259" key="16">
    <source>
        <dbReference type="PROSITE" id="PS50262"/>
    </source>
</evidence>
<keyword evidence="12" id="KW-0807">Transducer</keyword>
<dbReference type="Pfam" id="PF13855">
    <property type="entry name" value="LRR_8"/>
    <property type="match status" value="1"/>
</dbReference>
<dbReference type="PRINTS" id="PR00261">
    <property type="entry name" value="LDLRECEPTOR"/>
</dbReference>
<comment type="subcellular location">
    <subcellularLocation>
        <location evidence="1">Cell membrane</location>
        <topology evidence="1">Multi-pass membrane protein</topology>
    </subcellularLocation>
</comment>
<feature type="disulfide bond" evidence="13">
    <location>
        <begin position="73"/>
        <end position="85"/>
    </location>
</feature>
<dbReference type="PROSITE" id="PS50068">
    <property type="entry name" value="LDLRA_2"/>
    <property type="match status" value="4"/>
</dbReference>
<dbReference type="SUPFAM" id="SSF81321">
    <property type="entry name" value="Family A G protein-coupled receptor-like"/>
    <property type="match status" value="1"/>
</dbReference>
<feature type="disulfide bond" evidence="13">
    <location>
        <begin position="207"/>
        <end position="225"/>
    </location>
</feature>
<feature type="disulfide bond" evidence="13">
    <location>
        <begin position="256"/>
        <end position="271"/>
    </location>
</feature>
<keyword evidence="4" id="KW-0433">Leucine-rich repeat</keyword>
<dbReference type="GeneID" id="108679450"/>
<feature type="transmembrane region" description="Helical" evidence="15">
    <location>
        <begin position="852"/>
        <end position="873"/>
    </location>
</feature>
<dbReference type="InterPro" id="IPR023415">
    <property type="entry name" value="LDLR_class-A_CS"/>
</dbReference>
<dbReference type="InterPro" id="IPR032675">
    <property type="entry name" value="LRR_dom_sf"/>
</dbReference>
<dbReference type="CDD" id="cd15137">
    <property type="entry name" value="7tmA_Relaxin_R"/>
    <property type="match status" value="1"/>
</dbReference>
<dbReference type="Pfam" id="PF00001">
    <property type="entry name" value="7tm_1"/>
    <property type="match status" value="1"/>
</dbReference>
<keyword evidence="7 15" id="KW-1133">Transmembrane helix</keyword>
<evidence type="ECO:0000256" key="11">
    <source>
        <dbReference type="ARBA" id="ARBA00023170"/>
    </source>
</evidence>
<evidence type="ECO:0000256" key="1">
    <source>
        <dbReference type="ARBA" id="ARBA00004651"/>
    </source>
</evidence>
<protein>
    <submittedName>
        <fullName evidence="18">G-protein coupled receptor GRL101</fullName>
    </submittedName>
</protein>
<dbReference type="Gene3D" id="4.10.400.10">
    <property type="entry name" value="Low-density Lipoprotein Receptor"/>
    <property type="match status" value="5"/>
</dbReference>
<dbReference type="OrthoDB" id="6377627at2759"/>
<dbReference type="SUPFAM" id="SSF57424">
    <property type="entry name" value="LDL receptor-like module"/>
    <property type="match status" value="5"/>
</dbReference>
<keyword evidence="17" id="KW-1185">Reference proteome</keyword>
<feature type="disulfide bond" evidence="13">
    <location>
        <begin position="219"/>
        <end position="234"/>
    </location>
</feature>
<dbReference type="SMART" id="SM00192">
    <property type="entry name" value="LDLa"/>
    <property type="match status" value="8"/>
</dbReference>
<feature type="disulfide bond" evidence="13">
    <location>
        <begin position="244"/>
        <end position="262"/>
    </location>
</feature>
<keyword evidence="8" id="KW-0297">G-protein coupled receptor</keyword>
<keyword evidence="6" id="KW-0677">Repeat</keyword>
<dbReference type="GO" id="GO:0005886">
    <property type="term" value="C:plasma membrane"/>
    <property type="evidence" value="ECO:0007669"/>
    <property type="project" value="UniProtKB-SubCell"/>
</dbReference>
<dbReference type="InterPro" id="IPR003591">
    <property type="entry name" value="Leu-rich_rpt_typical-subtyp"/>
</dbReference>
<dbReference type="Gene3D" id="3.80.10.10">
    <property type="entry name" value="Ribonuclease Inhibitor"/>
    <property type="match status" value="2"/>
</dbReference>
<evidence type="ECO:0000256" key="14">
    <source>
        <dbReference type="SAM" id="MobiDB-lite"/>
    </source>
</evidence>
<feature type="compositionally biased region" description="Basic and acidic residues" evidence="14">
    <location>
        <begin position="1045"/>
        <end position="1064"/>
    </location>
</feature>
<evidence type="ECO:0000313" key="18">
    <source>
        <dbReference type="RefSeq" id="XP_047738520.1"/>
    </source>
</evidence>
<dbReference type="SMART" id="SM00369">
    <property type="entry name" value="LRR_TYP"/>
    <property type="match status" value="6"/>
</dbReference>
<dbReference type="PANTHER" id="PTHR24372:SF77">
    <property type="entry name" value="G-PROTEIN COUPLED RECEPTORS FAMILY 1 PROFILE DOMAIN-CONTAINING PROTEIN"/>
    <property type="match status" value="1"/>
</dbReference>
<keyword evidence="5 15" id="KW-0812">Transmembrane</keyword>
<dbReference type="InterPro" id="IPR036055">
    <property type="entry name" value="LDL_receptor-like_sf"/>
</dbReference>
<dbReference type="Pfam" id="PF00057">
    <property type="entry name" value="Ldl_recept_a"/>
    <property type="match status" value="3"/>
</dbReference>
<feature type="transmembrane region" description="Helical" evidence="15">
    <location>
        <begin position="676"/>
        <end position="694"/>
    </location>
</feature>
<feature type="region of interest" description="Disordered" evidence="14">
    <location>
        <begin position="926"/>
        <end position="983"/>
    </location>
</feature>
<sequence>DDFVKCGNGRRVHRFFWCNGWPECPDNHADEAVCDRDDFVKCGNGRRVHRFFWCNGWPECPDNHADEAVCGDCRLDAVRCSTGRCVQLRQQCDGYCDCIDCEDEVDCGNSYTKHSDTTDSTSAPEPDQSWELDLNPLPSPQCPHSGVRVIVKTSGRSLTKPDDFFQCRGESRVFPLSHRCDYFVDCLQGDDEENCPATECGPGEWQCNNGECIDARSRCDNAFNCRDKSDEIDCGSQACAEKRCEAGQCISERQWCDHKPDCLDHSDEAQCGFPAVCARGQFQCATAAQCIDAALRCVVPAAPSAACHDNSHLVDCHWKLCEPHQYKCVSGACIDKSRKCDGTADCMDSWDDEDMCPFNCSWNALCSCHHLSADLLDDEQNLSGNSLGDALHAYGLNCSSRLVSLDLSHNNITSLSPGSLSHLWRLKILVLSHNFLTEIRSGYFTGLHSLTTLRLEGNRIRTLYPHAFVGLSALTLLDLTRQRLDTIKPKAFEGLRKFRTLKLSHNSLTTLENAAFAGLANLEVLELQGNALKALTHQLFKPLENLHSLKTDDWRWCCLARRVQHCEPKDQFSSCEDLMSNLVLRVCIIVLGVVALVGNAFVIALRCLNKTENKPHSILIINMAAGDLLMSVYLLMIAGVDLHYRGVYAAYEEQWRTSASCQLAGFISTLSTESSVISLTIITVDRLLVIKFPFGDRRLDMRVTRAMMVGMWVVVTFLAALPLANIAYFDNFYGRSGVCLALHITSDKPNGWEYSVLIFIVINLLSFAVIAVSYVIMYSVARKTHREARINDTRICQRRYTSAKSGGTTHDSATMGRRMTLIVATDAACWLPIIALGIASLCGLNLHPPQVFSWIAVFVLPLNAAVNPVLYTLSTQPVRKRLHGLLTALAGPQSKHVRKPSTLSVSSNWKNSMRFHVVTEASEYQTTTSHANSQRRLDVTRESTRRSAGGSVRSKSSCSATIPGVTPYSRNREENTKPMDSYLGSRGDIEIRLADEEDTNEVQSSATLSKFEKWLPSGWRKRKSINRKSGNCKNLVKLDSTGSRNSEKGVETESRKWPSQDSRKSINGNRNIARSCLNREVTVIVSDDDNRASVAEIIPLNEIENDCFKTKKITSKQRKMGTSRYD</sequence>
<evidence type="ECO:0000256" key="13">
    <source>
        <dbReference type="PROSITE-ProRule" id="PRU00124"/>
    </source>
</evidence>
<dbReference type="KEGG" id="hazt:108679450"/>
<dbReference type="InterPro" id="IPR000276">
    <property type="entry name" value="GPCR_Rhodpsn"/>
</dbReference>
<dbReference type="InterPro" id="IPR017452">
    <property type="entry name" value="GPCR_Rhodpsn_7TM"/>
</dbReference>
<feature type="disulfide bond" evidence="13">
    <location>
        <begin position="80"/>
        <end position="98"/>
    </location>
</feature>
<feature type="transmembrane region" description="Helical" evidence="15">
    <location>
        <begin position="756"/>
        <end position="781"/>
    </location>
</feature>
<dbReference type="CDD" id="cd00112">
    <property type="entry name" value="LDLa"/>
    <property type="match status" value="7"/>
</dbReference>
<keyword evidence="11 18" id="KW-0675">Receptor</keyword>
<keyword evidence="3" id="KW-1003">Cell membrane</keyword>
<feature type="transmembrane region" description="Helical" evidence="15">
    <location>
        <begin position="617"/>
        <end position="638"/>
    </location>
</feature>
<evidence type="ECO:0000256" key="8">
    <source>
        <dbReference type="ARBA" id="ARBA00023040"/>
    </source>
</evidence>
<evidence type="ECO:0000256" key="10">
    <source>
        <dbReference type="ARBA" id="ARBA00023157"/>
    </source>
</evidence>
<dbReference type="SUPFAM" id="SSF52058">
    <property type="entry name" value="L domain-like"/>
    <property type="match status" value="1"/>
</dbReference>
<feature type="transmembrane region" description="Helical" evidence="15">
    <location>
        <begin position="582"/>
        <end position="605"/>
    </location>
</feature>
<feature type="transmembrane region" description="Helical" evidence="15">
    <location>
        <begin position="706"/>
        <end position="728"/>
    </location>
</feature>
<accession>A0A979FN95</accession>
<dbReference type="Pfam" id="PF00560">
    <property type="entry name" value="LRR_1"/>
    <property type="match status" value="1"/>
</dbReference>
<gene>
    <name evidence="18" type="primary">LOC108679450</name>
</gene>
<dbReference type="PROSITE" id="PS01209">
    <property type="entry name" value="LDLRA_1"/>
    <property type="match status" value="2"/>
</dbReference>
<evidence type="ECO:0000256" key="4">
    <source>
        <dbReference type="ARBA" id="ARBA00022614"/>
    </source>
</evidence>
<feature type="disulfide bond" evidence="13">
    <location>
        <begin position="321"/>
        <end position="333"/>
    </location>
</feature>
<dbReference type="SMART" id="SM00365">
    <property type="entry name" value="LRR_SD22"/>
    <property type="match status" value="4"/>
</dbReference>
<dbReference type="PROSITE" id="PS50262">
    <property type="entry name" value="G_PROTEIN_RECEP_F1_2"/>
    <property type="match status" value="1"/>
</dbReference>
<evidence type="ECO:0000256" key="15">
    <source>
        <dbReference type="SAM" id="Phobius"/>
    </source>
</evidence>
<evidence type="ECO:0000256" key="12">
    <source>
        <dbReference type="ARBA" id="ARBA00023224"/>
    </source>
</evidence>
<evidence type="ECO:0000256" key="9">
    <source>
        <dbReference type="ARBA" id="ARBA00023136"/>
    </source>
</evidence>
<evidence type="ECO:0000256" key="2">
    <source>
        <dbReference type="ARBA" id="ARBA00010663"/>
    </source>
</evidence>
<dbReference type="Proteomes" id="UP000694843">
    <property type="component" value="Unplaced"/>
</dbReference>
<feature type="disulfide bond" evidence="13">
    <location>
        <begin position="200"/>
        <end position="212"/>
    </location>
</feature>
<feature type="compositionally biased region" description="Basic and acidic residues" evidence="14">
    <location>
        <begin position="935"/>
        <end position="945"/>
    </location>
</feature>
<evidence type="ECO:0000313" key="17">
    <source>
        <dbReference type="Proteomes" id="UP000694843"/>
    </source>
</evidence>
<dbReference type="PANTHER" id="PTHR24372">
    <property type="entry name" value="GLYCOPROTEIN HORMONE RECEPTOR"/>
    <property type="match status" value="1"/>
</dbReference>
<dbReference type="GO" id="GO:0007189">
    <property type="term" value="P:adenylate cyclase-activating G protein-coupled receptor signaling pathway"/>
    <property type="evidence" value="ECO:0007669"/>
    <property type="project" value="TreeGrafter"/>
</dbReference>
<comment type="caution">
    <text evidence="13">Lacks conserved residue(s) required for the propagation of feature annotation.</text>
</comment>
<keyword evidence="10 13" id="KW-1015">Disulfide bond</keyword>
<reference evidence="18" key="1">
    <citation type="submission" date="2025-08" db="UniProtKB">
        <authorList>
            <consortium name="RefSeq"/>
        </authorList>
    </citation>
    <scope>IDENTIFICATION</scope>
    <source>
        <tissue evidence="18">Whole organism</tissue>
    </source>
</reference>
<dbReference type="InterPro" id="IPR001611">
    <property type="entry name" value="Leu-rich_rpt"/>
</dbReference>
<dbReference type="GO" id="GO:0008528">
    <property type="term" value="F:G protein-coupled peptide receptor activity"/>
    <property type="evidence" value="ECO:0007669"/>
    <property type="project" value="TreeGrafter"/>
</dbReference>
<evidence type="ECO:0000256" key="5">
    <source>
        <dbReference type="ARBA" id="ARBA00022692"/>
    </source>
</evidence>
<evidence type="ECO:0000256" key="3">
    <source>
        <dbReference type="ARBA" id="ARBA00022475"/>
    </source>
</evidence>
<dbReference type="OMA" id="GADEYFC"/>
<feature type="disulfide bond" evidence="13">
    <location>
        <begin position="92"/>
        <end position="107"/>
    </location>
</feature>